<organism evidence="1">
    <name type="scientific">Harvfovirus sp</name>
    <dbReference type="NCBI Taxonomy" id="2487768"/>
    <lineage>
        <taxon>Viruses</taxon>
        <taxon>Varidnaviria</taxon>
        <taxon>Bamfordvirae</taxon>
        <taxon>Nucleocytoviricota</taxon>
        <taxon>Megaviricetes</taxon>
        <taxon>Imitervirales</taxon>
        <taxon>Mimiviridae</taxon>
        <taxon>Klosneuvirinae</taxon>
    </lineage>
</organism>
<dbReference type="Pfam" id="PF04343">
    <property type="entry name" value="DUF488"/>
    <property type="match status" value="1"/>
</dbReference>
<evidence type="ECO:0000313" key="1">
    <source>
        <dbReference type="EMBL" id="AYV81702.1"/>
    </source>
</evidence>
<accession>A0A3G5A3A7</accession>
<name>A0A3G5A3A7_9VIRU</name>
<dbReference type="PANTHER" id="PTHR39337">
    <property type="entry name" value="BLR5642 PROTEIN"/>
    <property type="match status" value="1"/>
</dbReference>
<dbReference type="InterPro" id="IPR014519">
    <property type="entry name" value="UCP024492"/>
</dbReference>
<dbReference type="InterPro" id="IPR007438">
    <property type="entry name" value="DUF488"/>
</dbReference>
<evidence type="ECO:0008006" key="2">
    <source>
        <dbReference type="Google" id="ProtNLM"/>
    </source>
</evidence>
<gene>
    <name evidence="1" type="ORF">Harvfovirus53_12</name>
</gene>
<sequence>MAVYTIGHSTRPIDDFINLLKLNKINMLVDVRSVAHSRFNPQYNKDELRESLEENNIRYVHLSGLGGFREPIANSVNTGWRNKRFRGYADYMQTKDFSKSLASLIALISTNTVAMMCSEAVPWRCHRSLIADALTIRKIAVYDIYNDHTIKQHTLTEFAHVKNKKITYPP</sequence>
<reference evidence="1" key="1">
    <citation type="submission" date="2018-10" db="EMBL/GenBank/DDBJ databases">
        <title>Hidden diversity of soil giant viruses.</title>
        <authorList>
            <person name="Schulz F."/>
            <person name="Alteio L."/>
            <person name="Goudeau D."/>
            <person name="Ryan E.M."/>
            <person name="Malmstrom R.R."/>
            <person name="Blanchard J."/>
            <person name="Woyke T."/>
        </authorList>
    </citation>
    <scope>NUCLEOTIDE SEQUENCE</scope>
    <source>
        <strain evidence="1">HAV1</strain>
    </source>
</reference>
<dbReference type="PANTHER" id="PTHR39337:SF1">
    <property type="entry name" value="BLR5642 PROTEIN"/>
    <property type="match status" value="1"/>
</dbReference>
<dbReference type="PIRSF" id="PIRSF024492">
    <property type="entry name" value="UCP024492"/>
    <property type="match status" value="1"/>
</dbReference>
<proteinExistence type="predicted"/>
<protein>
    <recommendedName>
        <fullName evidence="2">DUF488 domain-containing protein</fullName>
    </recommendedName>
</protein>
<dbReference type="EMBL" id="MK072295">
    <property type="protein sequence ID" value="AYV81702.1"/>
    <property type="molecule type" value="Genomic_DNA"/>
</dbReference>